<protein>
    <submittedName>
        <fullName evidence="2">Uncharacterized protein</fullName>
    </submittedName>
</protein>
<organism evidence="2 3">
    <name type="scientific">Ignelater luminosus</name>
    <name type="common">Cucubano</name>
    <name type="synonym">Pyrophorus luminosus</name>
    <dbReference type="NCBI Taxonomy" id="2038154"/>
    <lineage>
        <taxon>Eukaryota</taxon>
        <taxon>Metazoa</taxon>
        <taxon>Ecdysozoa</taxon>
        <taxon>Arthropoda</taxon>
        <taxon>Hexapoda</taxon>
        <taxon>Insecta</taxon>
        <taxon>Pterygota</taxon>
        <taxon>Neoptera</taxon>
        <taxon>Endopterygota</taxon>
        <taxon>Coleoptera</taxon>
        <taxon>Polyphaga</taxon>
        <taxon>Elateriformia</taxon>
        <taxon>Elateroidea</taxon>
        <taxon>Elateridae</taxon>
        <taxon>Agrypninae</taxon>
        <taxon>Pyrophorini</taxon>
        <taxon>Ignelater</taxon>
    </lineage>
</organism>
<evidence type="ECO:0000313" key="2">
    <source>
        <dbReference type="EMBL" id="KAF2893370.1"/>
    </source>
</evidence>
<name>A0A8K0G6F5_IGNLU</name>
<dbReference type="EMBL" id="VTPC01008028">
    <property type="protein sequence ID" value="KAF2893370.1"/>
    <property type="molecule type" value="Genomic_DNA"/>
</dbReference>
<comment type="caution">
    <text evidence="2">The sequence shown here is derived from an EMBL/GenBank/DDBJ whole genome shotgun (WGS) entry which is preliminary data.</text>
</comment>
<accession>A0A8K0G6F5</accession>
<proteinExistence type="predicted"/>
<gene>
    <name evidence="2" type="ORF">ILUMI_12804</name>
</gene>
<sequence length="271" mass="30908">MWNGTDGKEFGKKRRTVSQRSSLILSEKEERLDAEMSKPCMKEVKVIKTSKKMERYNVGILGLCEMKWLSNNLRNGTSWENKRPLTSAELLLEENDDLVEADSIDAVYIPLPVDKVTDEEDIDDDGQIDCESALVDVSGTYKIHAKVPDDSTRPVEKLPGPSKSKKTKYSTNNFAKKQLDKVSPTWKKEDPVYTKLPQDCEQIKVKEISNQIEGNLRKLLISLSGENWYDDADIKWLIPVLNQEVDHQDDSDEDGNQELNCDCAEEEDNFC</sequence>
<dbReference type="AlphaFoldDB" id="A0A8K0G6F5"/>
<feature type="region of interest" description="Disordered" evidence="1">
    <location>
        <begin position="148"/>
        <end position="168"/>
    </location>
</feature>
<evidence type="ECO:0000256" key="1">
    <source>
        <dbReference type="SAM" id="MobiDB-lite"/>
    </source>
</evidence>
<dbReference type="Proteomes" id="UP000801492">
    <property type="component" value="Unassembled WGS sequence"/>
</dbReference>
<evidence type="ECO:0000313" key="3">
    <source>
        <dbReference type="Proteomes" id="UP000801492"/>
    </source>
</evidence>
<reference evidence="2" key="1">
    <citation type="submission" date="2019-08" db="EMBL/GenBank/DDBJ databases">
        <title>The genome of the North American firefly Photinus pyralis.</title>
        <authorList>
            <consortium name="Photinus pyralis genome working group"/>
            <person name="Fallon T.R."/>
            <person name="Sander Lower S.E."/>
            <person name="Weng J.-K."/>
        </authorList>
    </citation>
    <scope>NUCLEOTIDE SEQUENCE</scope>
    <source>
        <strain evidence="2">TRF0915ILg1</strain>
        <tissue evidence="2">Whole body</tissue>
    </source>
</reference>
<keyword evidence="3" id="KW-1185">Reference proteome</keyword>